<evidence type="ECO:0000313" key="3">
    <source>
        <dbReference type="Proteomes" id="UP000069272"/>
    </source>
</evidence>
<dbReference type="SUPFAM" id="SSF57567">
    <property type="entry name" value="Serine protease inhibitors"/>
    <property type="match status" value="1"/>
</dbReference>
<protein>
    <submittedName>
        <fullName evidence="2">TIL domain-containing protein</fullName>
    </submittedName>
</protein>
<keyword evidence="3" id="KW-1185">Reference proteome</keyword>
<proteinExistence type="predicted"/>
<dbReference type="AlphaFoldDB" id="A0A182FPA1"/>
<organism evidence="2 3">
    <name type="scientific">Anopheles albimanus</name>
    <name type="common">New world malaria mosquito</name>
    <dbReference type="NCBI Taxonomy" id="7167"/>
    <lineage>
        <taxon>Eukaryota</taxon>
        <taxon>Metazoa</taxon>
        <taxon>Ecdysozoa</taxon>
        <taxon>Arthropoda</taxon>
        <taxon>Hexapoda</taxon>
        <taxon>Insecta</taxon>
        <taxon>Pterygota</taxon>
        <taxon>Neoptera</taxon>
        <taxon>Endopterygota</taxon>
        <taxon>Diptera</taxon>
        <taxon>Nematocera</taxon>
        <taxon>Culicoidea</taxon>
        <taxon>Culicidae</taxon>
        <taxon>Anophelinae</taxon>
        <taxon>Anopheles</taxon>
    </lineage>
</organism>
<reference evidence="2" key="2">
    <citation type="submission" date="2022-08" db="UniProtKB">
        <authorList>
            <consortium name="EnsemblMetazoa"/>
        </authorList>
    </citation>
    <scope>IDENTIFICATION</scope>
    <source>
        <strain evidence="2">STECLA/ALBI9_A</strain>
    </source>
</reference>
<evidence type="ECO:0000259" key="1">
    <source>
        <dbReference type="Pfam" id="PF01826"/>
    </source>
</evidence>
<reference evidence="2 3" key="1">
    <citation type="journal article" date="2017" name="G3 (Bethesda)">
        <title>The Physical Genome Mapping of Anopheles albimanus Corrected Scaffold Misassemblies and Identified Interarm Rearrangements in Genus Anopheles.</title>
        <authorList>
            <person name="Artemov G.N."/>
            <person name="Peery A.N."/>
            <person name="Jiang X."/>
            <person name="Tu Z."/>
            <person name="Stegniy V.N."/>
            <person name="Sharakhova M.V."/>
            <person name="Sharakhov I.V."/>
        </authorList>
    </citation>
    <scope>NUCLEOTIDE SEQUENCE [LARGE SCALE GENOMIC DNA]</scope>
    <source>
        <strain evidence="2 3">ALBI9_A</strain>
    </source>
</reference>
<dbReference type="InterPro" id="IPR036084">
    <property type="entry name" value="Ser_inhib-like_sf"/>
</dbReference>
<evidence type="ECO:0000313" key="2">
    <source>
        <dbReference type="EnsemblMetazoa" id="AALB008365-PA"/>
    </source>
</evidence>
<accession>A0A182FPA1</accession>
<dbReference type="CDD" id="cd19941">
    <property type="entry name" value="TIL"/>
    <property type="match status" value="1"/>
</dbReference>
<dbReference type="EnsemblMetazoa" id="AALB008365-RA">
    <property type="protein sequence ID" value="AALB008365-PA"/>
    <property type="gene ID" value="AALB008365"/>
</dbReference>
<dbReference type="Gene3D" id="2.10.25.10">
    <property type="entry name" value="Laminin"/>
    <property type="match status" value="1"/>
</dbReference>
<dbReference type="VEuPathDB" id="VectorBase:AALB008365"/>
<sequence>MSRVSVGLRLTYVVVVLLLVNVLKSAECSYGDTPCSAYCDNGDPVEFCQGQNEKFQCCGPCTEPTCAVREPKQNCQKACVSGCFCENGYIRNAHGVCVKMSEC</sequence>
<name>A0A182FPA1_ANOAL</name>
<feature type="domain" description="TIL" evidence="1">
    <location>
        <begin position="50"/>
        <end position="103"/>
    </location>
</feature>
<dbReference type="Pfam" id="PF01826">
    <property type="entry name" value="TIL"/>
    <property type="match status" value="1"/>
</dbReference>
<dbReference type="Proteomes" id="UP000069272">
    <property type="component" value="Chromosome 2R"/>
</dbReference>
<dbReference type="InterPro" id="IPR002919">
    <property type="entry name" value="TIL_dom"/>
</dbReference>